<dbReference type="OrthoDB" id="8883818at2759"/>
<comment type="caution">
    <text evidence="3">The sequence shown here is derived from an EMBL/GenBank/DDBJ whole genome shotgun (WGS) entry which is preliminary data.</text>
</comment>
<dbReference type="Pfam" id="PF12894">
    <property type="entry name" value="ANAPC4_WD40"/>
    <property type="match status" value="1"/>
</dbReference>
<protein>
    <submittedName>
        <fullName evidence="3">U3 small nucleolar RNA-associated protein 4</fullName>
    </submittedName>
</protein>
<dbReference type="InterPro" id="IPR036322">
    <property type="entry name" value="WD40_repeat_dom_sf"/>
</dbReference>
<dbReference type="InterPro" id="IPR024977">
    <property type="entry name" value="Apc4-like_WD40_dom"/>
</dbReference>
<dbReference type="GO" id="GO:0034455">
    <property type="term" value="C:t-UTP complex"/>
    <property type="evidence" value="ECO:0007669"/>
    <property type="project" value="TreeGrafter"/>
</dbReference>
<dbReference type="AlphaFoldDB" id="A0A6A4V6H4"/>
<dbReference type="SMART" id="SM00320">
    <property type="entry name" value="WD40"/>
    <property type="match status" value="5"/>
</dbReference>
<dbReference type="PANTHER" id="PTHR44163:SF1">
    <property type="entry name" value="U3 SMALL NUCLEOLAR RNA-ASSOCIATED PROTEIN 4 HOMOLOG"/>
    <property type="match status" value="1"/>
</dbReference>
<organism evidence="3 4">
    <name type="scientific">Amphibalanus amphitrite</name>
    <name type="common">Striped barnacle</name>
    <name type="synonym">Balanus amphitrite</name>
    <dbReference type="NCBI Taxonomy" id="1232801"/>
    <lineage>
        <taxon>Eukaryota</taxon>
        <taxon>Metazoa</taxon>
        <taxon>Ecdysozoa</taxon>
        <taxon>Arthropoda</taxon>
        <taxon>Crustacea</taxon>
        <taxon>Multicrustacea</taxon>
        <taxon>Cirripedia</taxon>
        <taxon>Thoracica</taxon>
        <taxon>Thoracicalcarea</taxon>
        <taxon>Balanomorpha</taxon>
        <taxon>Balanoidea</taxon>
        <taxon>Balanidae</taxon>
        <taxon>Amphibalaninae</taxon>
        <taxon>Amphibalanus</taxon>
    </lineage>
</organism>
<dbReference type="InterPro" id="IPR015943">
    <property type="entry name" value="WD40/YVTN_repeat-like_dom_sf"/>
</dbReference>
<reference evidence="3 4" key="1">
    <citation type="submission" date="2019-07" db="EMBL/GenBank/DDBJ databases">
        <title>Draft genome assembly of a fouling barnacle, Amphibalanus amphitrite (Darwin, 1854): The first reference genome for Thecostraca.</title>
        <authorList>
            <person name="Kim W."/>
        </authorList>
    </citation>
    <scope>NUCLEOTIDE SEQUENCE [LARGE SCALE GENOMIC DNA]</scope>
    <source>
        <strain evidence="3">SNU_AA5</strain>
        <tissue evidence="3">Soma without cirri and trophi</tissue>
    </source>
</reference>
<feature type="domain" description="Anaphase-promoting complex subunit 4-like WD40" evidence="2">
    <location>
        <begin position="121"/>
        <end position="193"/>
    </location>
</feature>
<gene>
    <name evidence="3" type="primary">UTP4</name>
    <name evidence="3" type="ORF">FJT64_014360</name>
</gene>
<evidence type="ECO:0000313" key="4">
    <source>
        <dbReference type="Proteomes" id="UP000440578"/>
    </source>
</evidence>
<sequence length="464" mass="49738">MTAFETHTVRFFIPEAKAIHCAALNAEANKLAVSRSDNAVELWDVGCVLARRGAPVCQARLPPAGGASVEALAWAAGRLFSTGLHGHVLEHGGHGLEATASTSVSGTAAWCLAADPAGCRLAAGTEDGQVIVHAVTDEGLVFERRMAKQERRILCVAWSPDGTHLAAGSVNAVCLHQARTGAQVSRITVGRQVGRKETLVWSVALLADLTIVTGDSRGRVSFWNGPLGALHTSLGSHRADVLTVTSSADGERVFAAGVDPTVARFERIPSARATAGWVRSLRIQLHVRDVRVMISTGDCLISAGENGVTPWVWTADLVFDFQGNNKDTVRTSPLPQLGTVLPAPRLPGLVTVGDSELRLWRLPAAGSDEQPDELSAEDLGWADGREDPDEDDEEDEEQQSVALDLLTLSADGQRAALADRRRRYRHLLYLGSLAERRLLAVEAPAARVEQMLPPALRRKRYGVA</sequence>
<name>A0A6A4V6H4_AMPAM</name>
<accession>A0A6A4V6H4</accession>
<keyword evidence="4" id="KW-1185">Reference proteome</keyword>
<dbReference type="InterPro" id="IPR046351">
    <property type="entry name" value="UTP4"/>
</dbReference>
<evidence type="ECO:0000256" key="1">
    <source>
        <dbReference type="SAM" id="MobiDB-lite"/>
    </source>
</evidence>
<dbReference type="GO" id="GO:0032040">
    <property type="term" value="C:small-subunit processome"/>
    <property type="evidence" value="ECO:0007669"/>
    <property type="project" value="TreeGrafter"/>
</dbReference>
<dbReference type="PANTHER" id="PTHR44163">
    <property type="entry name" value="U3 SMALL NUCLEOLAR RNA-ASSOCIATED PROTEIN 4 HOMOLOG"/>
    <property type="match status" value="1"/>
</dbReference>
<dbReference type="InterPro" id="IPR001680">
    <property type="entry name" value="WD40_rpt"/>
</dbReference>
<evidence type="ECO:0000259" key="2">
    <source>
        <dbReference type="Pfam" id="PF12894"/>
    </source>
</evidence>
<feature type="compositionally biased region" description="Acidic residues" evidence="1">
    <location>
        <begin position="386"/>
        <end position="398"/>
    </location>
</feature>
<evidence type="ECO:0000313" key="3">
    <source>
        <dbReference type="EMBL" id="KAF0287174.1"/>
    </source>
</evidence>
<dbReference type="GO" id="GO:0000462">
    <property type="term" value="P:maturation of SSU-rRNA from tricistronic rRNA transcript (SSU-rRNA, 5.8S rRNA, LSU-rRNA)"/>
    <property type="evidence" value="ECO:0007669"/>
    <property type="project" value="InterPro"/>
</dbReference>
<dbReference type="Gene3D" id="2.130.10.10">
    <property type="entry name" value="YVTN repeat-like/Quinoprotein amine dehydrogenase"/>
    <property type="match status" value="2"/>
</dbReference>
<feature type="region of interest" description="Disordered" evidence="1">
    <location>
        <begin position="363"/>
        <end position="399"/>
    </location>
</feature>
<dbReference type="GO" id="GO:0030686">
    <property type="term" value="C:90S preribosome"/>
    <property type="evidence" value="ECO:0007669"/>
    <property type="project" value="InterPro"/>
</dbReference>
<dbReference type="SUPFAM" id="SSF50978">
    <property type="entry name" value="WD40 repeat-like"/>
    <property type="match status" value="1"/>
</dbReference>
<dbReference type="Proteomes" id="UP000440578">
    <property type="component" value="Unassembled WGS sequence"/>
</dbReference>
<proteinExistence type="predicted"/>
<dbReference type="GO" id="GO:0003723">
    <property type="term" value="F:RNA binding"/>
    <property type="evidence" value="ECO:0007669"/>
    <property type="project" value="TreeGrafter"/>
</dbReference>
<dbReference type="EMBL" id="VIIS01002210">
    <property type="protein sequence ID" value="KAF0287174.1"/>
    <property type="molecule type" value="Genomic_DNA"/>
</dbReference>